<protein>
    <submittedName>
        <fullName evidence="1">Uncharacterized protein</fullName>
    </submittedName>
</protein>
<dbReference type="EMBL" id="JRES01000502">
    <property type="protein sequence ID" value="KNC30589.1"/>
    <property type="molecule type" value="Genomic_DNA"/>
</dbReference>
<keyword evidence="2" id="KW-1185">Reference proteome</keyword>
<sequence>MKSFDFFVRMFAILQRFSKRCGFCFEHSLVCNGEKMTSSDNYIVQNLVVIAVVKFVYHLKAYTFLFLLTKFDVNIFKTYKVIENLVKRENVSKKVGVTKFDVNIFKTYRVIENLVKTLKGQQKVGANIPLSLYVKFEQILITIDKVMANLLVVLAVIKFVYHLKANTFLFLLTKFDGNIFKTYKVIENLVKRENVSKKVGGKQTTTTTTVKTNVATAAAATTFKKGDELLNLLVEDDF</sequence>
<accession>A0A0L0CGG5</accession>
<evidence type="ECO:0000313" key="1">
    <source>
        <dbReference type="EMBL" id="KNC30589.1"/>
    </source>
</evidence>
<evidence type="ECO:0000313" key="2">
    <source>
        <dbReference type="Proteomes" id="UP000037069"/>
    </source>
</evidence>
<dbReference type="Proteomes" id="UP000037069">
    <property type="component" value="Unassembled WGS sequence"/>
</dbReference>
<dbReference type="AlphaFoldDB" id="A0A0L0CGG5"/>
<name>A0A0L0CGG5_LUCCU</name>
<proteinExistence type="predicted"/>
<reference evidence="1 2" key="1">
    <citation type="journal article" date="2015" name="Nat. Commun.">
        <title>Lucilia cuprina genome unlocks parasitic fly biology to underpin future interventions.</title>
        <authorList>
            <person name="Anstead C.A."/>
            <person name="Korhonen P.K."/>
            <person name="Young N.D."/>
            <person name="Hall R.S."/>
            <person name="Jex A.R."/>
            <person name="Murali S.C."/>
            <person name="Hughes D.S."/>
            <person name="Lee S.F."/>
            <person name="Perry T."/>
            <person name="Stroehlein A.J."/>
            <person name="Ansell B.R."/>
            <person name="Breugelmans B."/>
            <person name="Hofmann A."/>
            <person name="Qu J."/>
            <person name="Dugan S."/>
            <person name="Lee S.L."/>
            <person name="Chao H."/>
            <person name="Dinh H."/>
            <person name="Han Y."/>
            <person name="Doddapaneni H.V."/>
            <person name="Worley K.C."/>
            <person name="Muzny D.M."/>
            <person name="Ioannidis P."/>
            <person name="Waterhouse R.M."/>
            <person name="Zdobnov E.M."/>
            <person name="James P.J."/>
            <person name="Bagnall N.H."/>
            <person name="Kotze A.C."/>
            <person name="Gibbs R.A."/>
            <person name="Richards S."/>
            <person name="Batterham P."/>
            <person name="Gasser R.B."/>
        </authorList>
    </citation>
    <scope>NUCLEOTIDE SEQUENCE [LARGE SCALE GENOMIC DNA]</scope>
    <source>
        <strain evidence="1 2">LS</strain>
        <tissue evidence="1">Full body</tissue>
    </source>
</reference>
<gene>
    <name evidence="1" type="ORF">FF38_11975</name>
</gene>
<comment type="caution">
    <text evidence="1">The sequence shown here is derived from an EMBL/GenBank/DDBJ whole genome shotgun (WGS) entry which is preliminary data.</text>
</comment>
<organism evidence="1 2">
    <name type="scientific">Lucilia cuprina</name>
    <name type="common">Green bottle fly</name>
    <name type="synonym">Australian sheep blowfly</name>
    <dbReference type="NCBI Taxonomy" id="7375"/>
    <lineage>
        <taxon>Eukaryota</taxon>
        <taxon>Metazoa</taxon>
        <taxon>Ecdysozoa</taxon>
        <taxon>Arthropoda</taxon>
        <taxon>Hexapoda</taxon>
        <taxon>Insecta</taxon>
        <taxon>Pterygota</taxon>
        <taxon>Neoptera</taxon>
        <taxon>Endopterygota</taxon>
        <taxon>Diptera</taxon>
        <taxon>Brachycera</taxon>
        <taxon>Muscomorpha</taxon>
        <taxon>Oestroidea</taxon>
        <taxon>Calliphoridae</taxon>
        <taxon>Luciliinae</taxon>
        <taxon>Lucilia</taxon>
    </lineage>
</organism>